<sequence length="372" mass="37652">MIYPTSLVALLASTAFVSAAPSSSLETLEKRVACTFNTAAAAIAGKAGCNIITLNNIQVPGGTTLDLTGLKTGTQVIFQGTTGFDHFKWAGPLISISGQDIKVTGGNQHVINGNGTLYWDGLGSNTKPVDKPKFFAAHSLTGSSSITGLNFLNAPVQCISIDSSVGLSLIDITIDNSAGDQNKLGHNTDGFDIGSSQNIFISGATVKNQDDCVAINSGSNITFTGGNCSGGHGLSVGSVGGRSGTGANDVSDVKFLSSTVSNSQNGVRVKTVSGATGTVKDVTFQDIILVGITGVGVDVQQDYDNGKPTTTPTPGVPITGLTMNNVHGTVAAGGQNVYILCANCSGWTWNKVAVTGGSQVKKCAGVPAGAAC</sequence>
<comment type="catalytic activity">
    <reaction evidence="11">
        <text>(1,4-alpha-D-galacturonosyl)n+m + H2O = (1,4-alpha-D-galacturonosyl)n + (1,4-alpha-D-galacturonosyl)m.</text>
        <dbReference type="EC" id="3.2.1.15"/>
    </reaction>
</comment>
<evidence type="ECO:0000256" key="11">
    <source>
        <dbReference type="ARBA" id="ARBA00034074"/>
    </source>
</evidence>
<comment type="subcellular location">
    <subcellularLocation>
        <location evidence="1">Secreted</location>
    </subcellularLocation>
</comment>
<protein>
    <recommendedName>
        <fullName evidence="3">endo-polygalacturonase</fullName>
        <ecNumber evidence="3">3.2.1.15</ecNumber>
    </recommendedName>
</protein>
<keyword evidence="10" id="KW-0961">Cell wall biogenesis/degradation</keyword>
<organism evidence="15 16">
    <name type="scientific">Botrytis tulipae</name>
    <dbReference type="NCBI Taxonomy" id="87230"/>
    <lineage>
        <taxon>Eukaryota</taxon>
        <taxon>Fungi</taxon>
        <taxon>Dikarya</taxon>
        <taxon>Ascomycota</taxon>
        <taxon>Pezizomycotina</taxon>
        <taxon>Leotiomycetes</taxon>
        <taxon>Helotiales</taxon>
        <taxon>Sclerotiniaceae</taxon>
        <taxon>Botrytis</taxon>
    </lineage>
</organism>
<keyword evidence="7 13" id="KW-0378">Hydrolase</keyword>
<dbReference type="InterPro" id="IPR012334">
    <property type="entry name" value="Pectin_lyas_fold"/>
</dbReference>
<evidence type="ECO:0000256" key="4">
    <source>
        <dbReference type="ARBA" id="ARBA00022525"/>
    </source>
</evidence>
<dbReference type="Pfam" id="PF00295">
    <property type="entry name" value="Glyco_hydro_28"/>
    <property type="match status" value="1"/>
</dbReference>
<evidence type="ECO:0000256" key="2">
    <source>
        <dbReference type="ARBA" id="ARBA00008834"/>
    </source>
</evidence>
<dbReference type="OrthoDB" id="1546079at2759"/>
<evidence type="ECO:0000313" key="16">
    <source>
        <dbReference type="Proteomes" id="UP000297777"/>
    </source>
</evidence>
<dbReference type="InterPro" id="IPR050434">
    <property type="entry name" value="Glycosyl_hydrlase_28"/>
</dbReference>
<evidence type="ECO:0000256" key="3">
    <source>
        <dbReference type="ARBA" id="ARBA00012736"/>
    </source>
</evidence>
<evidence type="ECO:0000256" key="5">
    <source>
        <dbReference type="ARBA" id="ARBA00022729"/>
    </source>
</evidence>
<dbReference type="EC" id="3.2.1.15" evidence="3"/>
<evidence type="ECO:0000256" key="14">
    <source>
        <dbReference type="SAM" id="SignalP"/>
    </source>
</evidence>
<keyword evidence="8" id="KW-1015">Disulfide bond</keyword>
<evidence type="ECO:0000256" key="13">
    <source>
        <dbReference type="RuleBase" id="RU361169"/>
    </source>
</evidence>
<evidence type="ECO:0000256" key="10">
    <source>
        <dbReference type="ARBA" id="ARBA00023316"/>
    </source>
</evidence>
<keyword evidence="4" id="KW-0964">Secreted</keyword>
<feature type="signal peptide" evidence="14">
    <location>
        <begin position="1"/>
        <end position="19"/>
    </location>
</feature>
<reference evidence="15 16" key="1">
    <citation type="submission" date="2017-12" db="EMBL/GenBank/DDBJ databases">
        <title>Comparative genomics of Botrytis spp.</title>
        <authorList>
            <person name="Valero-Jimenez C.A."/>
            <person name="Tapia P."/>
            <person name="Veloso J."/>
            <person name="Silva-Moreno E."/>
            <person name="Staats M."/>
            <person name="Valdes J.H."/>
            <person name="Van Kan J.A.L."/>
        </authorList>
    </citation>
    <scope>NUCLEOTIDE SEQUENCE [LARGE SCALE GENOMIC DNA]</scope>
    <source>
        <strain evidence="15 16">Bt9001</strain>
    </source>
</reference>
<evidence type="ECO:0000256" key="1">
    <source>
        <dbReference type="ARBA" id="ARBA00004613"/>
    </source>
</evidence>
<dbReference type="Gene3D" id="2.160.20.10">
    <property type="entry name" value="Single-stranded right-handed beta-helix, Pectin lyase-like"/>
    <property type="match status" value="1"/>
</dbReference>
<accession>A0A4Z1EA11</accession>
<evidence type="ECO:0000256" key="12">
    <source>
        <dbReference type="PROSITE-ProRule" id="PRU10052"/>
    </source>
</evidence>
<evidence type="ECO:0000256" key="9">
    <source>
        <dbReference type="ARBA" id="ARBA00023295"/>
    </source>
</evidence>
<evidence type="ECO:0000256" key="6">
    <source>
        <dbReference type="ARBA" id="ARBA00022737"/>
    </source>
</evidence>
<proteinExistence type="inferred from homology"/>
<keyword evidence="9 13" id="KW-0326">Glycosidase</keyword>
<dbReference type="SUPFAM" id="SSF51126">
    <property type="entry name" value="Pectin lyase-like"/>
    <property type="match status" value="1"/>
</dbReference>
<dbReference type="GO" id="GO:0071555">
    <property type="term" value="P:cell wall organization"/>
    <property type="evidence" value="ECO:0007669"/>
    <property type="project" value="UniProtKB-KW"/>
</dbReference>
<dbReference type="InterPro" id="IPR000743">
    <property type="entry name" value="Glyco_hydro_28"/>
</dbReference>
<keyword evidence="16" id="KW-1185">Reference proteome</keyword>
<feature type="chain" id="PRO_5021443911" description="endo-polygalacturonase" evidence="14">
    <location>
        <begin position="20"/>
        <end position="372"/>
    </location>
</feature>
<comment type="caution">
    <text evidence="15">The sequence shown here is derived from an EMBL/GenBank/DDBJ whole genome shotgun (WGS) entry which is preliminary data.</text>
</comment>
<dbReference type="GO" id="GO:0005576">
    <property type="term" value="C:extracellular region"/>
    <property type="evidence" value="ECO:0007669"/>
    <property type="project" value="UniProtKB-SubCell"/>
</dbReference>
<dbReference type="InterPro" id="IPR011050">
    <property type="entry name" value="Pectin_lyase_fold/virulence"/>
</dbReference>
<dbReference type="AlphaFoldDB" id="A0A4Z1EA11"/>
<feature type="active site" evidence="12">
    <location>
        <position position="232"/>
    </location>
</feature>
<comment type="similarity">
    <text evidence="2 13">Belongs to the glycosyl hydrolase 28 family.</text>
</comment>
<dbReference type="Proteomes" id="UP000297777">
    <property type="component" value="Unassembled WGS sequence"/>
</dbReference>
<gene>
    <name evidence="15" type="ORF">BTUL_0280g00050</name>
</gene>
<keyword evidence="5 14" id="KW-0732">Signal</keyword>
<dbReference type="GO" id="GO:0045490">
    <property type="term" value="P:pectin catabolic process"/>
    <property type="evidence" value="ECO:0007669"/>
    <property type="project" value="UniProtKB-ARBA"/>
</dbReference>
<dbReference type="EMBL" id="PQXH01000279">
    <property type="protein sequence ID" value="TGO07403.1"/>
    <property type="molecule type" value="Genomic_DNA"/>
</dbReference>
<dbReference type="FunFam" id="2.160.20.10:FF:000002">
    <property type="entry name" value="Endopolygalacturonase D"/>
    <property type="match status" value="1"/>
</dbReference>
<dbReference type="PANTHER" id="PTHR31884">
    <property type="entry name" value="POLYGALACTURONASE"/>
    <property type="match status" value="1"/>
</dbReference>
<name>A0A4Z1EA11_9HELO</name>
<dbReference type="PROSITE" id="PS00502">
    <property type="entry name" value="POLYGALACTURONASE"/>
    <property type="match status" value="1"/>
</dbReference>
<evidence type="ECO:0000313" key="15">
    <source>
        <dbReference type="EMBL" id="TGO07403.1"/>
    </source>
</evidence>
<dbReference type="InterPro" id="IPR006626">
    <property type="entry name" value="PbH1"/>
</dbReference>
<dbReference type="SMART" id="SM00710">
    <property type="entry name" value="PbH1"/>
    <property type="match status" value="6"/>
</dbReference>
<dbReference type="GO" id="GO:0004650">
    <property type="term" value="F:polygalacturonase activity"/>
    <property type="evidence" value="ECO:0007669"/>
    <property type="project" value="UniProtKB-EC"/>
</dbReference>
<evidence type="ECO:0000256" key="7">
    <source>
        <dbReference type="ARBA" id="ARBA00022801"/>
    </source>
</evidence>
<evidence type="ECO:0000256" key="8">
    <source>
        <dbReference type="ARBA" id="ARBA00023157"/>
    </source>
</evidence>
<keyword evidence="6" id="KW-0677">Repeat</keyword>
<dbReference type="PANTHER" id="PTHR31884:SF1">
    <property type="entry name" value="POLYGALACTURONASE"/>
    <property type="match status" value="1"/>
</dbReference>